<dbReference type="PRINTS" id="PR01837">
    <property type="entry name" value="MGTCSAPBPROT"/>
</dbReference>
<organism evidence="9 10">
    <name type="scientific">Streptomyces mashuensis</name>
    <dbReference type="NCBI Taxonomy" id="33904"/>
    <lineage>
        <taxon>Bacteria</taxon>
        <taxon>Bacillati</taxon>
        <taxon>Actinomycetota</taxon>
        <taxon>Actinomycetes</taxon>
        <taxon>Kitasatosporales</taxon>
        <taxon>Streptomycetaceae</taxon>
        <taxon>Streptomyces</taxon>
    </lineage>
</organism>
<gene>
    <name evidence="9" type="ORF">GCM10010218_14740</name>
</gene>
<keyword evidence="10" id="KW-1185">Reference proteome</keyword>
<feature type="transmembrane region" description="Helical" evidence="7">
    <location>
        <begin position="123"/>
        <end position="153"/>
    </location>
</feature>
<evidence type="ECO:0000256" key="6">
    <source>
        <dbReference type="ARBA" id="ARBA00023136"/>
    </source>
</evidence>
<evidence type="ECO:0000256" key="7">
    <source>
        <dbReference type="SAM" id="Phobius"/>
    </source>
</evidence>
<name>A0A919EAE6_9ACTN</name>
<dbReference type="PANTHER" id="PTHR33778:SF1">
    <property type="entry name" value="MAGNESIUM TRANSPORTER YHID-RELATED"/>
    <property type="match status" value="1"/>
</dbReference>
<keyword evidence="5 7" id="KW-1133">Transmembrane helix</keyword>
<keyword evidence="6 7" id="KW-0472">Membrane</keyword>
<evidence type="ECO:0000256" key="3">
    <source>
        <dbReference type="ARBA" id="ARBA00022475"/>
    </source>
</evidence>
<dbReference type="Pfam" id="PF02308">
    <property type="entry name" value="MgtC"/>
    <property type="match status" value="1"/>
</dbReference>
<evidence type="ECO:0000313" key="10">
    <source>
        <dbReference type="Proteomes" id="UP000638313"/>
    </source>
</evidence>
<keyword evidence="3" id="KW-1003">Cell membrane</keyword>
<keyword evidence="4 7" id="KW-0812">Transmembrane</keyword>
<evidence type="ECO:0000259" key="8">
    <source>
        <dbReference type="Pfam" id="PF02308"/>
    </source>
</evidence>
<feature type="transmembrane region" description="Helical" evidence="7">
    <location>
        <begin position="93"/>
        <end position="111"/>
    </location>
</feature>
<dbReference type="AlphaFoldDB" id="A0A919EAE6"/>
<sequence>MLADPLIPTPRRLLAAPLFDPGTGQGMRQMAELSLALLLSSLIGLERELQQKSAGLRTHTLVGVGSALFMEVSIHGFGALPELSASRLDGSRVAAQIVSGIGFIGGGLIFVRRDAVRGLTTAATIWLTCAVGMACGGGLPLLGGAATLVHFLVVRGFPVLTRRLAHAPGTERVELRLSYRTRSGVLRQVLKLCTDRGFRVTDVSIRAEGEAGEGPGGARGKLKAAGVVLSLEGRASAHPLVEELTNWEGVLAVGLRTYGDSTE</sequence>
<dbReference type="InterPro" id="IPR049177">
    <property type="entry name" value="MgtC_SapB_SrpB_YhiD_N"/>
</dbReference>
<reference evidence="9" key="1">
    <citation type="journal article" date="2014" name="Int. J. Syst. Evol. Microbiol.">
        <title>Complete genome sequence of Corynebacterium casei LMG S-19264T (=DSM 44701T), isolated from a smear-ripened cheese.</title>
        <authorList>
            <consortium name="US DOE Joint Genome Institute (JGI-PGF)"/>
            <person name="Walter F."/>
            <person name="Albersmeier A."/>
            <person name="Kalinowski J."/>
            <person name="Ruckert C."/>
        </authorList>
    </citation>
    <scope>NUCLEOTIDE SEQUENCE</scope>
    <source>
        <strain evidence="9">JCM 4059</strain>
    </source>
</reference>
<evidence type="ECO:0000256" key="2">
    <source>
        <dbReference type="ARBA" id="ARBA00009298"/>
    </source>
</evidence>
<dbReference type="GO" id="GO:0005886">
    <property type="term" value="C:plasma membrane"/>
    <property type="evidence" value="ECO:0007669"/>
    <property type="project" value="UniProtKB-SubCell"/>
</dbReference>
<reference evidence="9" key="2">
    <citation type="submission" date="2020-09" db="EMBL/GenBank/DDBJ databases">
        <authorList>
            <person name="Sun Q."/>
            <person name="Ohkuma M."/>
        </authorList>
    </citation>
    <scope>NUCLEOTIDE SEQUENCE</scope>
    <source>
        <strain evidence="9">JCM 4059</strain>
    </source>
</reference>
<dbReference type="Proteomes" id="UP000638313">
    <property type="component" value="Unassembled WGS sequence"/>
</dbReference>
<evidence type="ECO:0000313" key="9">
    <source>
        <dbReference type="EMBL" id="GHF34622.1"/>
    </source>
</evidence>
<feature type="domain" description="MgtC/SapB/SrpB/YhiD N-terminal" evidence="8">
    <location>
        <begin position="33"/>
        <end position="162"/>
    </location>
</feature>
<dbReference type="PANTHER" id="PTHR33778">
    <property type="entry name" value="PROTEIN MGTC"/>
    <property type="match status" value="1"/>
</dbReference>
<proteinExistence type="inferred from homology"/>
<dbReference type="EMBL" id="BNBD01000002">
    <property type="protein sequence ID" value="GHF34622.1"/>
    <property type="molecule type" value="Genomic_DNA"/>
</dbReference>
<comment type="similarity">
    <text evidence="2">Belongs to the MgtC/SapB family.</text>
</comment>
<evidence type="ECO:0000256" key="1">
    <source>
        <dbReference type="ARBA" id="ARBA00004651"/>
    </source>
</evidence>
<accession>A0A919EAE6</accession>
<evidence type="ECO:0000256" key="5">
    <source>
        <dbReference type="ARBA" id="ARBA00022989"/>
    </source>
</evidence>
<dbReference type="InterPro" id="IPR003416">
    <property type="entry name" value="MgtC/SapB/SrpB/YhiD_fam"/>
</dbReference>
<evidence type="ECO:0000256" key="4">
    <source>
        <dbReference type="ARBA" id="ARBA00022692"/>
    </source>
</evidence>
<protein>
    <submittedName>
        <fullName evidence="9">Magnesium transport MgtC family protein</fullName>
    </submittedName>
</protein>
<comment type="subcellular location">
    <subcellularLocation>
        <location evidence="1">Cell membrane</location>
        <topology evidence="1">Multi-pass membrane protein</topology>
    </subcellularLocation>
</comment>
<comment type="caution">
    <text evidence="9">The sequence shown here is derived from an EMBL/GenBank/DDBJ whole genome shotgun (WGS) entry which is preliminary data.</text>
</comment>